<dbReference type="Pfam" id="PF01546">
    <property type="entry name" value="Peptidase_M20"/>
    <property type="match status" value="1"/>
</dbReference>
<dbReference type="Pfam" id="PF07687">
    <property type="entry name" value="M20_dimer"/>
    <property type="match status" value="1"/>
</dbReference>
<dbReference type="InterPro" id="IPR017439">
    <property type="entry name" value="Amidohydrolase"/>
</dbReference>
<dbReference type="SUPFAM" id="SSF55031">
    <property type="entry name" value="Bacterial exopeptidase dimerisation domain"/>
    <property type="match status" value="1"/>
</dbReference>
<evidence type="ECO:0000313" key="3">
    <source>
        <dbReference type="EMBL" id="MCQ8105297.1"/>
    </source>
</evidence>
<dbReference type="NCBIfam" id="TIGR01891">
    <property type="entry name" value="amidohydrolases"/>
    <property type="match status" value="1"/>
</dbReference>
<dbReference type="PIRSF" id="PIRSF005962">
    <property type="entry name" value="Pept_M20D_amidohydro"/>
    <property type="match status" value="1"/>
</dbReference>
<dbReference type="CDD" id="cd05666">
    <property type="entry name" value="M20_Acy1-like"/>
    <property type="match status" value="1"/>
</dbReference>
<name>A0ABT1TIJ9_9GAMM</name>
<reference evidence="3 4" key="1">
    <citation type="submission" date="2022-07" db="EMBL/GenBank/DDBJ databases">
        <title>Methylomonas rivi sp. nov., Methylomonas rosea sp. nov., Methylomonas aureus sp. nov. and Methylomonas subterranea sp. nov., four novel methanotrophs isolated from a freshwater creek and the deep terrestrial subsurface.</title>
        <authorList>
            <person name="Abin C."/>
            <person name="Sankaranarayanan K."/>
            <person name="Garner C."/>
            <person name="Sindelar R."/>
            <person name="Kotary K."/>
            <person name="Garner R."/>
            <person name="Barclay S."/>
            <person name="Lawson P."/>
            <person name="Krumholz L."/>
        </authorList>
    </citation>
    <scope>NUCLEOTIDE SEQUENCE [LARGE SCALE GENOMIC DNA]</scope>
    <source>
        <strain evidence="3 4">SURF-2</strain>
    </source>
</reference>
<evidence type="ECO:0000256" key="1">
    <source>
        <dbReference type="ARBA" id="ARBA00022801"/>
    </source>
</evidence>
<keyword evidence="1" id="KW-0378">Hydrolase</keyword>
<comment type="caution">
    <text evidence="3">The sequence shown here is derived from an EMBL/GenBank/DDBJ whole genome shotgun (WGS) entry which is preliminary data.</text>
</comment>
<evidence type="ECO:0000313" key="4">
    <source>
        <dbReference type="Proteomes" id="UP001524499"/>
    </source>
</evidence>
<dbReference type="InterPro" id="IPR002933">
    <property type="entry name" value="Peptidase_M20"/>
</dbReference>
<protein>
    <submittedName>
        <fullName evidence="3">M20 family metallopeptidase</fullName>
    </submittedName>
</protein>
<keyword evidence="4" id="KW-1185">Reference proteome</keyword>
<sequence>MDQVTNPAEARAGLLPEIVAETAAIQEFRRDIHAHPELCFEELRTAERVAEALQAWGICVHRGLGKTGVVGTIKAGSSPSAIGLRADMDALPILEQNGFAHASVYPGKMHACGHDGHTAMLLAAARYLARHKNFDGTVHLIFQPAEEGGGGADAMIKDGLFERFPMRAVYGMHNWPGIPVGQFAVGEGPVMAAFDTFRVVIRGKGCHAALPHLGLDPVPVSAQIITAFQTILTRSANPLDSGVLSVTTVHVGEAKNVIADSCEMTGTLRTFSADLMNLIQQRMTDIVKHTCLAHGMTGDIEFTEGYPATVNDPQQAELCRRVMAGIVGKENVLRQQPVMGAEDFAYMLQQLPGCYCFIGNGQGEHRLPAHGLGPCTLHNASYDFNDEILPLGATYWVKLVESCLAVAE</sequence>
<feature type="domain" description="Peptidase M20 dimerisation" evidence="2">
    <location>
        <begin position="196"/>
        <end position="290"/>
    </location>
</feature>
<dbReference type="InterPro" id="IPR036264">
    <property type="entry name" value="Bact_exopeptidase_dim_dom"/>
</dbReference>
<dbReference type="Gene3D" id="3.30.70.360">
    <property type="match status" value="1"/>
</dbReference>
<proteinExistence type="predicted"/>
<evidence type="ECO:0000259" key="2">
    <source>
        <dbReference type="Pfam" id="PF07687"/>
    </source>
</evidence>
<dbReference type="Gene3D" id="3.40.630.10">
    <property type="entry name" value="Zn peptidases"/>
    <property type="match status" value="1"/>
</dbReference>
<dbReference type="EMBL" id="JANIBJ010000027">
    <property type="protein sequence ID" value="MCQ8105297.1"/>
    <property type="molecule type" value="Genomic_DNA"/>
</dbReference>
<dbReference type="PANTHER" id="PTHR11014:SF63">
    <property type="entry name" value="METALLOPEPTIDASE, PUTATIVE (AFU_ORTHOLOGUE AFUA_6G09600)-RELATED"/>
    <property type="match status" value="1"/>
</dbReference>
<organism evidence="3 4">
    <name type="scientific">Methylomonas subterranea</name>
    <dbReference type="NCBI Taxonomy" id="2952225"/>
    <lineage>
        <taxon>Bacteria</taxon>
        <taxon>Pseudomonadati</taxon>
        <taxon>Pseudomonadota</taxon>
        <taxon>Gammaproteobacteria</taxon>
        <taxon>Methylococcales</taxon>
        <taxon>Methylococcaceae</taxon>
        <taxon>Methylomonas</taxon>
    </lineage>
</organism>
<dbReference type="SUPFAM" id="SSF53187">
    <property type="entry name" value="Zn-dependent exopeptidases"/>
    <property type="match status" value="1"/>
</dbReference>
<gene>
    <name evidence="3" type="ORF">NP590_14370</name>
</gene>
<dbReference type="RefSeq" id="WP_256603233.1">
    <property type="nucleotide sequence ID" value="NZ_JANIBJ010000027.1"/>
</dbReference>
<accession>A0ABT1TIJ9</accession>
<dbReference type="InterPro" id="IPR011650">
    <property type="entry name" value="Peptidase_M20_dimer"/>
</dbReference>
<dbReference type="Proteomes" id="UP001524499">
    <property type="component" value="Unassembled WGS sequence"/>
</dbReference>
<dbReference type="PANTHER" id="PTHR11014">
    <property type="entry name" value="PEPTIDASE M20 FAMILY MEMBER"/>
    <property type="match status" value="1"/>
</dbReference>